<keyword evidence="4" id="KW-0479">Metal-binding</keyword>
<feature type="domain" description="LysM" evidence="11">
    <location>
        <begin position="65"/>
        <end position="113"/>
    </location>
</feature>
<protein>
    <submittedName>
        <fullName evidence="12">Peptidase M23</fullName>
    </submittedName>
</protein>
<evidence type="ECO:0000259" key="11">
    <source>
        <dbReference type="PROSITE" id="PS51782"/>
    </source>
</evidence>
<comment type="cofactor">
    <cofactor evidence="1">
        <name>Zn(2+)</name>
        <dbReference type="ChEBI" id="CHEBI:29105"/>
    </cofactor>
</comment>
<accession>A0A0M0HMQ9</accession>
<dbReference type="InterPro" id="IPR011055">
    <property type="entry name" value="Dup_hybrid_motif"/>
</dbReference>
<evidence type="ECO:0000256" key="6">
    <source>
        <dbReference type="ARBA" id="ARBA00022833"/>
    </source>
</evidence>
<dbReference type="STRING" id="693.AKJ17_12190"/>
<dbReference type="GO" id="GO:0004222">
    <property type="term" value="F:metalloendopeptidase activity"/>
    <property type="evidence" value="ECO:0007669"/>
    <property type="project" value="TreeGrafter"/>
</dbReference>
<dbReference type="GO" id="GO:0046872">
    <property type="term" value="F:metal ion binding"/>
    <property type="evidence" value="ECO:0007669"/>
    <property type="project" value="UniProtKB-KW"/>
</dbReference>
<keyword evidence="5" id="KW-0378">Hydrolase</keyword>
<keyword evidence="13" id="KW-1185">Reference proteome</keyword>
<name>A0A0M0HMQ9_VIBNE</name>
<evidence type="ECO:0000256" key="9">
    <source>
        <dbReference type="SAM" id="Coils"/>
    </source>
</evidence>
<evidence type="ECO:0000256" key="4">
    <source>
        <dbReference type="ARBA" id="ARBA00022723"/>
    </source>
</evidence>
<keyword evidence="3" id="KW-0645">Protease</keyword>
<dbReference type="Pfam" id="PF04225">
    <property type="entry name" value="LysM_OapA"/>
    <property type="match status" value="1"/>
</dbReference>
<dbReference type="GO" id="GO:0006508">
    <property type="term" value="P:proteolysis"/>
    <property type="evidence" value="ECO:0007669"/>
    <property type="project" value="UniProtKB-KW"/>
</dbReference>
<comment type="pathway">
    <text evidence="8">Cell wall degradation; peptidoglycan degradation.</text>
</comment>
<dbReference type="AlphaFoldDB" id="A0A0M0HMQ9"/>
<dbReference type="PANTHER" id="PTHR21666:SF292">
    <property type="entry name" value="MUREIN DD-ENDOPEPTIDASE MEPM"/>
    <property type="match status" value="1"/>
</dbReference>
<feature type="coiled-coil region" evidence="9">
    <location>
        <begin position="398"/>
        <end position="425"/>
    </location>
</feature>
<dbReference type="RefSeq" id="WP_053396149.1">
    <property type="nucleotide sequence ID" value="NZ_CANLZT010000001.1"/>
</dbReference>
<dbReference type="InterPro" id="IPR016047">
    <property type="entry name" value="M23ase_b-sheet_dom"/>
</dbReference>
<evidence type="ECO:0000313" key="12">
    <source>
        <dbReference type="EMBL" id="KOO03365.1"/>
    </source>
</evidence>
<dbReference type="OrthoDB" id="9805070at2"/>
<keyword evidence="6" id="KW-0862">Zinc</keyword>
<comment type="caution">
    <text evidence="12">The sequence shown here is derived from an EMBL/GenBank/DDBJ whole genome shotgun (WGS) entry which is preliminary data.</text>
</comment>
<reference evidence="13" key="1">
    <citation type="submission" date="2015-08" db="EMBL/GenBank/DDBJ databases">
        <title>Vibrio galatheae sp. nov., a novel member of the Vibrionaceae family isolated from the Solomon Islands.</title>
        <authorList>
            <person name="Giubergia S."/>
            <person name="Machado H."/>
            <person name="Mateiu R.V."/>
            <person name="Gram L."/>
        </authorList>
    </citation>
    <scope>NUCLEOTIDE SEQUENCE [LARGE SCALE GENOMIC DNA]</scope>
    <source>
        <strain evidence="13">DSM 19584</strain>
    </source>
</reference>
<feature type="region of interest" description="Disordered" evidence="10">
    <location>
        <begin position="270"/>
        <end position="299"/>
    </location>
</feature>
<evidence type="ECO:0000313" key="13">
    <source>
        <dbReference type="Proteomes" id="UP000037515"/>
    </source>
</evidence>
<comment type="subcellular location">
    <subcellularLocation>
        <location evidence="2">Cell envelope</location>
    </subcellularLocation>
</comment>
<gene>
    <name evidence="12" type="ORF">AKJ17_12190</name>
</gene>
<dbReference type="Pfam" id="PF19425">
    <property type="entry name" value="Csd3_N2"/>
    <property type="match status" value="1"/>
</dbReference>
<evidence type="ECO:0000256" key="10">
    <source>
        <dbReference type="SAM" id="MobiDB-lite"/>
    </source>
</evidence>
<dbReference type="PROSITE" id="PS51782">
    <property type="entry name" value="LYSM"/>
    <property type="match status" value="1"/>
</dbReference>
<dbReference type="Gene3D" id="3.10.450.350">
    <property type="match status" value="2"/>
</dbReference>
<organism evidence="12 13">
    <name type="scientific">Vibrio nereis</name>
    <dbReference type="NCBI Taxonomy" id="693"/>
    <lineage>
        <taxon>Bacteria</taxon>
        <taxon>Pseudomonadati</taxon>
        <taxon>Pseudomonadota</taxon>
        <taxon>Gammaproteobacteria</taxon>
        <taxon>Vibrionales</taxon>
        <taxon>Vibrionaceae</taxon>
        <taxon>Vibrio</taxon>
    </lineage>
</organism>
<dbReference type="SUPFAM" id="SSF51261">
    <property type="entry name" value="Duplicated hybrid motif"/>
    <property type="match status" value="1"/>
</dbReference>
<evidence type="ECO:0000256" key="8">
    <source>
        <dbReference type="ARBA" id="ARBA00060568"/>
    </source>
</evidence>
<dbReference type="Proteomes" id="UP000037515">
    <property type="component" value="Unassembled WGS sequence"/>
</dbReference>
<evidence type="ECO:0000256" key="1">
    <source>
        <dbReference type="ARBA" id="ARBA00001947"/>
    </source>
</evidence>
<dbReference type="InterPro" id="IPR018392">
    <property type="entry name" value="LysM"/>
</dbReference>
<evidence type="ECO:0000256" key="7">
    <source>
        <dbReference type="ARBA" id="ARBA00023049"/>
    </source>
</evidence>
<evidence type="ECO:0000256" key="5">
    <source>
        <dbReference type="ARBA" id="ARBA00022801"/>
    </source>
</evidence>
<dbReference type="Gene3D" id="2.70.70.10">
    <property type="entry name" value="Glucose Permease (Domain IIA)"/>
    <property type="match status" value="1"/>
</dbReference>
<dbReference type="InterPro" id="IPR045834">
    <property type="entry name" value="Csd3_N2"/>
</dbReference>
<evidence type="ECO:0000256" key="2">
    <source>
        <dbReference type="ARBA" id="ARBA00004196"/>
    </source>
</evidence>
<dbReference type="FunFam" id="2.70.70.10:FF:000002">
    <property type="entry name" value="Murein DD-endopeptidase MepM"/>
    <property type="match status" value="1"/>
</dbReference>
<dbReference type="Pfam" id="PF01551">
    <property type="entry name" value="Peptidase_M23"/>
    <property type="match status" value="1"/>
</dbReference>
<dbReference type="EMBL" id="LHPJ01000008">
    <property type="protein sequence ID" value="KOO03365.1"/>
    <property type="molecule type" value="Genomic_DNA"/>
</dbReference>
<sequence length="429" mass="47802">MSRLNELSSFKKWSLISLPVLAAVALSSVNNNRPLTRTIDLSIPESEIVSDIMQTELSHVDVPDYEYTIQSGDNLSSIFDQLGFGYSELMSVMATDLNYLALDTLKPGNKLRFWKAEQQGKLQKMELVFSLVESAVYTRLDDGAFAFEDIKIPGEWGSRALVGSIQGSFSQSAYSLGLGAKQVSQIVTLLKEKVNFSRDLRAGDKFEVVQSRQTVNGVFTGNEELQAIRIVNRGRELTAYLHTDGQYYDYSGESLERAFQRKPILGNYRLSSNFNPTRKHPVTGRVAPHNGTDWATPTGTPIVSTGDGVVILTRNHPYAGKYVVVEHGNRYKTRYLHLSKILVRKGQKVSRGQRVGLSGSTGRVTGPHIHYELIDRGRPVNAMRANIPMANSVPKDQMAAFKARRDELDRMIKQQEALLARQSNETTAG</sequence>
<evidence type="ECO:0000256" key="3">
    <source>
        <dbReference type="ARBA" id="ARBA00022670"/>
    </source>
</evidence>
<dbReference type="GO" id="GO:0030313">
    <property type="term" value="C:cell envelope"/>
    <property type="evidence" value="ECO:0007669"/>
    <property type="project" value="UniProtKB-SubCell"/>
</dbReference>
<dbReference type="InterPro" id="IPR007340">
    <property type="entry name" value="LysM_Opacity-associatedA"/>
</dbReference>
<keyword evidence="9" id="KW-0175">Coiled coil</keyword>
<dbReference type="GO" id="GO:0042834">
    <property type="term" value="F:peptidoglycan binding"/>
    <property type="evidence" value="ECO:0007669"/>
    <property type="project" value="InterPro"/>
</dbReference>
<proteinExistence type="predicted"/>
<dbReference type="PATRIC" id="fig|693.5.peg.2500"/>
<dbReference type="PANTHER" id="PTHR21666">
    <property type="entry name" value="PEPTIDASE-RELATED"/>
    <property type="match status" value="1"/>
</dbReference>
<keyword evidence="7" id="KW-0482">Metalloprotease</keyword>
<dbReference type="CDD" id="cd12797">
    <property type="entry name" value="M23_peptidase"/>
    <property type="match status" value="1"/>
</dbReference>
<dbReference type="InterPro" id="IPR050570">
    <property type="entry name" value="Cell_wall_metabolism_enzyme"/>
</dbReference>